<evidence type="ECO:0000256" key="4">
    <source>
        <dbReference type="ARBA" id="ARBA00022475"/>
    </source>
</evidence>
<comment type="caution">
    <text evidence="15">The sequence shown here is derived from an EMBL/GenBank/DDBJ whole genome shotgun (WGS) entry which is preliminary data.</text>
</comment>
<keyword evidence="4" id="KW-1003">Cell membrane</keyword>
<keyword evidence="11" id="KW-0443">Lipid metabolism</keyword>
<evidence type="ECO:0000256" key="12">
    <source>
        <dbReference type="ARBA" id="ARBA00023136"/>
    </source>
</evidence>
<dbReference type="EMBL" id="JBHSMJ010000025">
    <property type="protein sequence ID" value="MFC5450364.1"/>
    <property type="molecule type" value="Genomic_DNA"/>
</dbReference>
<comment type="similarity">
    <text evidence="2">Belongs to the EamA transporter family.</text>
</comment>
<feature type="domain" description="EamA" evidence="14">
    <location>
        <begin position="156"/>
        <end position="285"/>
    </location>
</feature>
<feature type="transmembrane region" description="Helical" evidence="13">
    <location>
        <begin position="177"/>
        <end position="201"/>
    </location>
</feature>
<evidence type="ECO:0000256" key="10">
    <source>
        <dbReference type="ARBA" id="ARBA00022989"/>
    </source>
</evidence>
<keyword evidence="16" id="KW-1185">Reference proteome</keyword>
<dbReference type="Proteomes" id="UP001596044">
    <property type="component" value="Unassembled WGS sequence"/>
</dbReference>
<evidence type="ECO:0000256" key="5">
    <source>
        <dbReference type="ARBA" id="ARBA00022516"/>
    </source>
</evidence>
<name>A0ABW0KAR1_9BACL</name>
<keyword evidence="9" id="KW-0448">Lipopolysaccharide biosynthesis</keyword>
<keyword evidence="8 13" id="KW-0812">Transmembrane</keyword>
<evidence type="ECO:0000256" key="11">
    <source>
        <dbReference type="ARBA" id="ARBA00023098"/>
    </source>
</evidence>
<evidence type="ECO:0000256" key="9">
    <source>
        <dbReference type="ARBA" id="ARBA00022985"/>
    </source>
</evidence>
<dbReference type="PANTHER" id="PTHR30561">
    <property type="entry name" value="SMR FAMILY PROTON-DEPENDENT DRUG EFFLUX TRANSPORTER SUGE"/>
    <property type="match status" value="1"/>
</dbReference>
<evidence type="ECO:0000256" key="13">
    <source>
        <dbReference type="SAM" id="Phobius"/>
    </source>
</evidence>
<proteinExistence type="inferred from homology"/>
<feature type="transmembrane region" description="Helical" evidence="13">
    <location>
        <begin position="155"/>
        <end position="171"/>
    </location>
</feature>
<reference evidence="16" key="1">
    <citation type="journal article" date="2019" name="Int. J. Syst. Evol. Microbiol.">
        <title>The Global Catalogue of Microorganisms (GCM) 10K type strain sequencing project: providing services to taxonomists for standard genome sequencing and annotation.</title>
        <authorList>
            <consortium name="The Broad Institute Genomics Platform"/>
            <consortium name="The Broad Institute Genome Sequencing Center for Infectious Disease"/>
            <person name="Wu L."/>
            <person name="Ma J."/>
        </authorList>
    </citation>
    <scope>NUCLEOTIDE SEQUENCE [LARGE SCALE GENOMIC DNA]</scope>
    <source>
        <strain evidence="16">KACC 11904</strain>
    </source>
</reference>
<accession>A0ABW0KAR1</accession>
<dbReference type="SUPFAM" id="SSF103481">
    <property type="entry name" value="Multidrug resistance efflux transporter EmrE"/>
    <property type="match status" value="2"/>
</dbReference>
<dbReference type="InterPro" id="IPR000620">
    <property type="entry name" value="EamA_dom"/>
</dbReference>
<feature type="transmembrane region" description="Helical" evidence="13">
    <location>
        <begin position="213"/>
        <end position="235"/>
    </location>
</feature>
<feature type="transmembrane region" description="Helical" evidence="13">
    <location>
        <begin position="241"/>
        <end position="261"/>
    </location>
</feature>
<organism evidence="15 16">
    <name type="scientific">Paenibacillus aestuarii</name>
    <dbReference type="NCBI Taxonomy" id="516965"/>
    <lineage>
        <taxon>Bacteria</taxon>
        <taxon>Bacillati</taxon>
        <taxon>Bacillota</taxon>
        <taxon>Bacilli</taxon>
        <taxon>Bacillales</taxon>
        <taxon>Paenibacillaceae</taxon>
        <taxon>Paenibacillus</taxon>
    </lineage>
</organism>
<evidence type="ECO:0000313" key="16">
    <source>
        <dbReference type="Proteomes" id="UP001596044"/>
    </source>
</evidence>
<evidence type="ECO:0000313" key="15">
    <source>
        <dbReference type="EMBL" id="MFC5450364.1"/>
    </source>
</evidence>
<feature type="transmembrane region" description="Helical" evidence="13">
    <location>
        <begin position="63"/>
        <end position="83"/>
    </location>
</feature>
<sequence length="288" mass="31766">MIHLLISLLLVVASGLAHAVWSLFTKCSRNKSVFLWSIVMGSTIALLPYLIHELWRHPLSVSAYLLMLLSAAFQAVYALLLTQTYKMGDLSQVYPIMRGTSTLLIPIGGVLFLHESLSLCGWIGLLCMVCGFVFLSGVWNGRQRQLTASATRKPFLMALCVGVTTTCYVFVDKLNLQHISAISLLEITNIGFIAGLTPLVIKSWEIRAEWKQNRWIILLGTILNPGSYLLFLFAIQHAPVAHISPVREIGTLFATLLGIVILKEAQGLRRITCSIIITAGIMLIGIFG</sequence>
<comment type="subcellular location">
    <subcellularLocation>
        <location evidence="1">Cell membrane</location>
        <topology evidence="1">Multi-pass membrane protein</topology>
    </subcellularLocation>
</comment>
<gene>
    <name evidence="15" type="ORF">ACFPOG_19105</name>
</gene>
<evidence type="ECO:0000256" key="2">
    <source>
        <dbReference type="ARBA" id="ARBA00007362"/>
    </source>
</evidence>
<evidence type="ECO:0000259" key="14">
    <source>
        <dbReference type="Pfam" id="PF00892"/>
    </source>
</evidence>
<dbReference type="RefSeq" id="WP_270885653.1">
    <property type="nucleotide sequence ID" value="NZ_JAQFVF010000089.1"/>
</dbReference>
<evidence type="ECO:0000256" key="1">
    <source>
        <dbReference type="ARBA" id="ARBA00004651"/>
    </source>
</evidence>
<feature type="domain" description="EamA" evidence="14">
    <location>
        <begin position="6"/>
        <end position="136"/>
    </location>
</feature>
<feature type="transmembrane region" description="Helical" evidence="13">
    <location>
        <begin position="33"/>
        <end position="51"/>
    </location>
</feature>
<feature type="transmembrane region" description="Helical" evidence="13">
    <location>
        <begin position="103"/>
        <end position="135"/>
    </location>
</feature>
<evidence type="ECO:0000256" key="8">
    <source>
        <dbReference type="ARBA" id="ARBA00022692"/>
    </source>
</evidence>
<evidence type="ECO:0000256" key="7">
    <source>
        <dbReference type="ARBA" id="ARBA00022556"/>
    </source>
</evidence>
<feature type="transmembrane region" description="Helical" evidence="13">
    <location>
        <begin position="268"/>
        <end position="287"/>
    </location>
</feature>
<evidence type="ECO:0000256" key="6">
    <source>
        <dbReference type="ARBA" id="ARBA00022519"/>
    </source>
</evidence>
<keyword evidence="10 13" id="KW-1133">Transmembrane helix</keyword>
<dbReference type="PANTHER" id="PTHR30561:SF1">
    <property type="entry name" value="MULTIDRUG TRANSPORTER EMRE"/>
    <property type="match status" value="1"/>
</dbReference>
<dbReference type="InterPro" id="IPR000390">
    <property type="entry name" value="Small_drug/metabolite_transptr"/>
</dbReference>
<keyword evidence="3" id="KW-0813">Transport</keyword>
<protein>
    <submittedName>
        <fullName evidence="15">DMT family transporter</fullName>
    </submittedName>
</protein>
<keyword evidence="7" id="KW-0441">Lipid A biosynthesis</keyword>
<keyword evidence="5" id="KW-0444">Lipid biosynthesis</keyword>
<keyword evidence="12 13" id="KW-0472">Membrane</keyword>
<dbReference type="InterPro" id="IPR037185">
    <property type="entry name" value="EmrE-like"/>
</dbReference>
<dbReference type="Pfam" id="PF00892">
    <property type="entry name" value="EamA"/>
    <property type="match status" value="2"/>
</dbReference>
<dbReference type="Gene3D" id="1.10.3730.20">
    <property type="match status" value="2"/>
</dbReference>
<evidence type="ECO:0000256" key="3">
    <source>
        <dbReference type="ARBA" id="ARBA00022448"/>
    </source>
</evidence>
<keyword evidence="6" id="KW-0997">Cell inner membrane</keyword>